<reference evidence="1" key="1">
    <citation type="submission" date="2017-12" db="EMBL/GenBank/DDBJ databases">
        <title>High-resolution comparative analysis of great ape genomes.</title>
        <authorList>
            <person name="Pollen A."/>
            <person name="Hastie A."/>
            <person name="Hormozdiari F."/>
            <person name="Dougherty M."/>
            <person name="Liu R."/>
            <person name="Chaisson M."/>
            <person name="Hoppe E."/>
            <person name="Hill C."/>
            <person name="Pang A."/>
            <person name="Hillier L."/>
            <person name="Baker C."/>
            <person name="Armstrong J."/>
            <person name="Shendure J."/>
            <person name="Paten B."/>
            <person name="Wilson R."/>
            <person name="Chao H."/>
            <person name="Schneider V."/>
            <person name="Ventura M."/>
            <person name="Kronenberg Z."/>
            <person name="Murali S."/>
            <person name="Gordon D."/>
            <person name="Cantsilieris S."/>
            <person name="Munson K."/>
            <person name="Nelson B."/>
            <person name="Raja A."/>
            <person name="Underwood J."/>
            <person name="Diekhans M."/>
            <person name="Fiddes I."/>
            <person name="Haussler D."/>
            <person name="Eichler E."/>
        </authorList>
    </citation>
    <scope>NUCLEOTIDE SEQUENCE [LARGE SCALE GENOMIC DNA]</scope>
    <source>
        <strain evidence="1">Susie</strain>
    </source>
</reference>
<name>A0A2J8T6K7_PONAB</name>
<organism evidence="1">
    <name type="scientific">Pongo abelii</name>
    <name type="common">Sumatran orangutan</name>
    <name type="synonym">Pongo pygmaeus abelii</name>
    <dbReference type="NCBI Taxonomy" id="9601"/>
    <lineage>
        <taxon>Eukaryota</taxon>
        <taxon>Metazoa</taxon>
        <taxon>Chordata</taxon>
        <taxon>Craniata</taxon>
        <taxon>Vertebrata</taxon>
        <taxon>Euteleostomi</taxon>
        <taxon>Mammalia</taxon>
        <taxon>Eutheria</taxon>
        <taxon>Euarchontoglires</taxon>
        <taxon>Primates</taxon>
        <taxon>Haplorrhini</taxon>
        <taxon>Catarrhini</taxon>
        <taxon>Hominidae</taxon>
        <taxon>Pongo</taxon>
    </lineage>
</organism>
<dbReference type="EMBL" id="NDHI03003519">
    <property type="protein sequence ID" value="PNJ28679.1"/>
    <property type="molecule type" value="Genomic_DNA"/>
</dbReference>
<protein>
    <submittedName>
        <fullName evidence="1">NWD1 isoform 3</fullName>
    </submittedName>
</protein>
<dbReference type="InterPro" id="IPR043365">
    <property type="entry name" value="NWD1"/>
</dbReference>
<proteinExistence type="predicted"/>
<accession>A0A2J8T6K7</accession>
<dbReference type="PANTHER" id="PTHR45013">
    <property type="entry name" value="NACHT DOMAIN- AND WD REPEAT-CONTAINING PROTEIN 1"/>
    <property type="match status" value="1"/>
</dbReference>
<evidence type="ECO:0000313" key="1">
    <source>
        <dbReference type="EMBL" id="PNJ28679.1"/>
    </source>
</evidence>
<gene>
    <name evidence="1" type="ORF">CR201_G0037462</name>
</gene>
<dbReference type="AlphaFoldDB" id="A0A2J8T6K7"/>
<sequence>MDAEREALQSTAYPQVQTFCQKHGLIFEGIRNIETTDHLTTELCLEEVDRCWKTSIGPAFVALIGDQYGPCVVPLWIDEKEWEVLRAHLTAGPSDLELVARHFRRDENAVPPTYVLQAPGTREACEPEEAILTSVLRSGAQEARRLGLITQEQWQRYHWSGEAAGTPLWRST</sequence>
<dbReference type="PANTHER" id="PTHR45013:SF1">
    <property type="entry name" value="NACHT DOMAIN- AND WD REPEAT-CONTAINING PROTEIN 1"/>
    <property type="match status" value="1"/>
</dbReference>
<comment type="caution">
    <text evidence="1">The sequence shown here is derived from an EMBL/GenBank/DDBJ whole genome shotgun (WGS) entry which is preliminary data.</text>
</comment>